<evidence type="ECO:0000259" key="3">
    <source>
        <dbReference type="PROSITE" id="PS51352"/>
    </source>
</evidence>
<dbReference type="PROSITE" id="PS51352">
    <property type="entry name" value="THIOREDOXIN_2"/>
    <property type="match status" value="1"/>
</dbReference>
<dbReference type="Pfam" id="PF00085">
    <property type="entry name" value="Thioredoxin"/>
    <property type="match status" value="1"/>
</dbReference>
<dbReference type="PANTHER" id="PTHR15337">
    <property type="entry name" value="ANTERIOR GRADIENT PROTEIN-RELATED"/>
    <property type="match status" value="1"/>
</dbReference>
<dbReference type="InterPro" id="IPR036249">
    <property type="entry name" value="Thioredoxin-like_sf"/>
</dbReference>
<dbReference type="RefSeq" id="WP_145198700.1">
    <property type="nucleotide sequence ID" value="NZ_CP036267.1"/>
</dbReference>
<dbReference type="OrthoDB" id="244344at2"/>
<dbReference type="KEGG" id="tpol:Mal48_22640"/>
<dbReference type="Gene3D" id="3.40.30.10">
    <property type="entry name" value="Glutaredoxin"/>
    <property type="match status" value="1"/>
</dbReference>
<sequence precursor="true">MKTLLFSCLAVLTLNSCFQSSAEAQSVWYTDFEAAQKVAQSTNRPILIHFHAHWCNPCKQMESQVFPSRQVQQQLQQSVVAVKINSEHNPKLTSRFGVTSLPTDLFIEPSGKEIMQSVGYRGVNDYVQLVMRARTRYTDILALRNATPAMNPNESLSQKDQPVKPASVSGLMLEGYCPVTLWKSRRWEKGSQQFEAQYKGQQYRFVSAEALKRFKESPGRYVPQFLGCDPVVVWETDRAVAGDIGFGAFYDERLYLFTSNENRQRFKSAPDNFIKTQVVLHVDQIESVVR</sequence>
<organism evidence="4 5">
    <name type="scientific">Thalassoglobus polymorphus</name>
    <dbReference type="NCBI Taxonomy" id="2527994"/>
    <lineage>
        <taxon>Bacteria</taxon>
        <taxon>Pseudomonadati</taxon>
        <taxon>Planctomycetota</taxon>
        <taxon>Planctomycetia</taxon>
        <taxon>Planctomycetales</taxon>
        <taxon>Planctomycetaceae</taxon>
        <taxon>Thalassoglobus</taxon>
    </lineage>
</organism>
<dbReference type="InterPro" id="IPR013766">
    <property type="entry name" value="Thioredoxin_domain"/>
</dbReference>
<evidence type="ECO:0000313" key="5">
    <source>
        <dbReference type="Proteomes" id="UP000315724"/>
    </source>
</evidence>
<gene>
    <name evidence="4" type="primary">trxA_5</name>
    <name evidence="4" type="ORF">Mal48_22640</name>
</gene>
<evidence type="ECO:0000256" key="2">
    <source>
        <dbReference type="SAM" id="SignalP"/>
    </source>
</evidence>
<evidence type="ECO:0000256" key="1">
    <source>
        <dbReference type="ARBA" id="ARBA00022729"/>
    </source>
</evidence>
<dbReference type="AlphaFoldDB" id="A0A517QN05"/>
<dbReference type="SUPFAM" id="SSF52833">
    <property type="entry name" value="Thioredoxin-like"/>
    <property type="match status" value="1"/>
</dbReference>
<dbReference type="CDD" id="cd02947">
    <property type="entry name" value="TRX_family"/>
    <property type="match status" value="1"/>
</dbReference>
<keyword evidence="5" id="KW-1185">Reference proteome</keyword>
<feature type="signal peptide" evidence="2">
    <location>
        <begin position="1"/>
        <end position="24"/>
    </location>
</feature>
<reference evidence="4 5" key="1">
    <citation type="submission" date="2019-02" db="EMBL/GenBank/DDBJ databases">
        <title>Deep-cultivation of Planctomycetes and their phenomic and genomic characterization uncovers novel biology.</title>
        <authorList>
            <person name="Wiegand S."/>
            <person name="Jogler M."/>
            <person name="Boedeker C."/>
            <person name="Pinto D."/>
            <person name="Vollmers J."/>
            <person name="Rivas-Marin E."/>
            <person name="Kohn T."/>
            <person name="Peeters S.H."/>
            <person name="Heuer A."/>
            <person name="Rast P."/>
            <person name="Oberbeckmann S."/>
            <person name="Bunk B."/>
            <person name="Jeske O."/>
            <person name="Meyerdierks A."/>
            <person name="Storesund J.E."/>
            <person name="Kallscheuer N."/>
            <person name="Luecker S."/>
            <person name="Lage O.M."/>
            <person name="Pohl T."/>
            <person name="Merkel B.J."/>
            <person name="Hornburger P."/>
            <person name="Mueller R.-W."/>
            <person name="Bruemmer F."/>
            <person name="Labrenz M."/>
            <person name="Spormann A.M."/>
            <person name="Op den Camp H."/>
            <person name="Overmann J."/>
            <person name="Amann R."/>
            <person name="Jetten M.S.M."/>
            <person name="Mascher T."/>
            <person name="Medema M.H."/>
            <person name="Devos D.P."/>
            <person name="Kaster A.-K."/>
            <person name="Ovreas L."/>
            <person name="Rohde M."/>
            <person name="Galperin M.Y."/>
            <person name="Jogler C."/>
        </authorList>
    </citation>
    <scope>NUCLEOTIDE SEQUENCE [LARGE SCALE GENOMIC DNA]</scope>
    <source>
        <strain evidence="4 5">Mal48</strain>
    </source>
</reference>
<proteinExistence type="predicted"/>
<name>A0A517QN05_9PLAN</name>
<accession>A0A517QN05</accession>
<dbReference type="Proteomes" id="UP000315724">
    <property type="component" value="Chromosome"/>
</dbReference>
<dbReference type="EMBL" id="CP036267">
    <property type="protein sequence ID" value="QDT33012.1"/>
    <property type="molecule type" value="Genomic_DNA"/>
</dbReference>
<protein>
    <submittedName>
        <fullName evidence="4">Thioredoxin-1</fullName>
    </submittedName>
</protein>
<dbReference type="InterPro" id="IPR051099">
    <property type="entry name" value="AGR/TXD"/>
</dbReference>
<dbReference type="PANTHER" id="PTHR15337:SF11">
    <property type="entry name" value="THIOREDOXIN DOMAIN-CONTAINING PROTEIN"/>
    <property type="match status" value="1"/>
</dbReference>
<evidence type="ECO:0000313" key="4">
    <source>
        <dbReference type="EMBL" id="QDT33012.1"/>
    </source>
</evidence>
<feature type="chain" id="PRO_5022198190" evidence="2">
    <location>
        <begin position="25"/>
        <end position="290"/>
    </location>
</feature>
<keyword evidence="1 2" id="KW-0732">Signal</keyword>
<feature type="domain" description="Thioredoxin" evidence="3">
    <location>
        <begin position="18"/>
        <end position="135"/>
    </location>
</feature>